<evidence type="ECO:0000313" key="2">
    <source>
        <dbReference type="Proteomes" id="UP000676194"/>
    </source>
</evidence>
<dbReference type="Pfam" id="PF07611">
    <property type="entry name" value="DUF1574"/>
    <property type="match status" value="1"/>
</dbReference>
<dbReference type="AlphaFoldDB" id="A0A8E6B9H0"/>
<protein>
    <submittedName>
        <fullName evidence="1">DUF1574 family protein</fullName>
    </submittedName>
</protein>
<dbReference type="KEGG" id="tsph:KIH39_06755"/>
<gene>
    <name evidence="1" type="ORF">KIH39_06755</name>
</gene>
<dbReference type="EMBL" id="CP074694">
    <property type="protein sequence ID" value="QVL33606.1"/>
    <property type="molecule type" value="Genomic_DNA"/>
</dbReference>
<organism evidence="1 2">
    <name type="scientific">Telmatocola sphagniphila</name>
    <dbReference type="NCBI Taxonomy" id="1123043"/>
    <lineage>
        <taxon>Bacteria</taxon>
        <taxon>Pseudomonadati</taxon>
        <taxon>Planctomycetota</taxon>
        <taxon>Planctomycetia</taxon>
        <taxon>Gemmatales</taxon>
        <taxon>Gemmataceae</taxon>
    </lineage>
</organism>
<sequence>MRSSRSQRMINARRGVLIFLSLVGVVHVTLAVAVAMSIRLRDPFYGDKAAKLFHRIQCEKPDRIIVGLGSSRMGMGFEGQLIEGEIQQKTGLKTIAFNFGVPGVGPITQLVYFNRLLASGLHPDLLIVELLPPLMSGAGEPIEKRSFRAEMVTRSELSVLNNHGYNPELNESIWRETLLFPTTHLRYQLLGRLVPSLLPSNERFDWSRKCDLSGWNACAFSKISAEQKKTMTEGALNDYRPILTNFCLEGGPKEAFEELLSLAQQQGIKVQILWMPEGEEFRSLYKPEQIATFTSLLTDWSQRYGTEAVVARDWLGEDAFLDSHHLLIRGAGEFSRKLTYEKLLPWLAPRMMQVAHGR</sequence>
<dbReference type="InterPro" id="IPR011468">
    <property type="entry name" value="DUF1574"/>
</dbReference>
<proteinExistence type="predicted"/>
<dbReference type="Proteomes" id="UP000676194">
    <property type="component" value="Chromosome"/>
</dbReference>
<accession>A0A8E6B9H0</accession>
<dbReference type="RefSeq" id="WP_213498518.1">
    <property type="nucleotide sequence ID" value="NZ_CP074694.1"/>
</dbReference>
<keyword evidence="2" id="KW-1185">Reference proteome</keyword>
<name>A0A8E6B9H0_9BACT</name>
<reference evidence="1" key="1">
    <citation type="submission" date="2021-05" db="EMBL/GenBank/DDBJ databases">
        <title>Complete genome sequence of the cellulolytic planctomycete Telmatocola sphagniphila SP2T and characterization of the first cellulase from planctomycetes.</title>
        <authorList>
            <person name="Rakitin A.L."/>
            <person name="Beletsky A.V."/>
            <person name="Naumoff D.G."/>
            <person name="Kulichevskaya I.S."/>
            <person name="Mardanov A.V."/>
            <person name="Ravin N.V."/>
            <person name="Dedysh S.N."/>
        </authorList>
    </citation>
    <scope>NUCLEOTIDE SEQUENCE</scope>
    <source>
        <strain evidence="1">SP2T</strain>
    </source>
</reference>
<evidence type="ECO:0000313" key="1">
    <source>
        <dbReference type="EMBL" id="QVL33606.1"/>
    </source>
</evidence>